<evidence type="ECO:0000313" key="8">
    <source>
        <dbReference type="EMBL" id="TDT29073.1"/>
    </source>
</evidence>
<sequence length="366" mass="37831">MDFTIDSDLRALQSAAKQLASRHPRAATGGEIAVGPGVHDPATWQALSELGALALPFDEEAGGLGAGVVEVSLVAAELGRANLLTAYADALVAATVLAGALEDAELGEELAELLEQIFAGELLVVPALTEPGRAWSLAATVKAEQSGDGWTLSGVKEPVPYADAAQKLLVSADTADGPALFLVDAEQLGTGGRVELNGTPGRLLAIGEQASSLLQRGINIGTAALAGEALGAMEQALDLTVEYLKSRKQFGVPLMTFQTLSQRAADMYVSVELARSAALFAAMVAGEDPDDTASISRVKAVIGRTGRHVGQEAIQLHGGIGVTAEYAVGHLTARLTDIGHTFGDRRQHLASLAADIDGYEHVTILS</sequence>
<dbReference type="Proteomes" id="UP000295371">
    <property type="component" value="Unassembled WGS sequence"/>
</dbReference>
<evidence type="ECO:0000256" key="1">
    <source>
        <dbReference type="ARBA" id="ARBA00001974"/>
    </source>
</evidence>
<accession>A0A4R7IYQ0</accession>
<dbReference type="Gene3D" id="1.20.140.10">
    <property type="entry name" value="Butyryl-CoA Dehydrogenase, subunit A, domain 3"/>
    <property type="match status" value="1"/>
</dbReference>
<dbReference type="RefSeq" id="WP_133756068.1">
    <property type="nucleotide sequence ID" value="NZ_SOAW01000004.1"/>
</dbReference>
<feature type="domain" description="Acyl-CoA dehydrogenase/oxidase C-terminal" evidence="6">
    <location>
        <begin position="215"/>
        <end position="336"/>
    </location>
</feature>
<dbReference type="OrthoDB" id="7328575at2"/>
<feature type="domain" description="Acyl-CoA dehydrogenase/oxidase N-terminal" evidence="7">
    <location>
        <begin position="10"/>
        <end position="87"/>
    </location>
</feature>
<gene>
    <name evidence="8" type="ORF">CLV29_3166</name>
</gene>
<keyword evidence="5" id="KW-0560">Oxidoreductase</keyword>
<organism evidence="8 9">
    <name type="scientific">Naumannella halotolerans</name>
    <dbReference type="NCBI Taxonomy" id="993414"/>
    <lineage>
        <taxon>Bacteria</taxon>
        <taxon>Bacillati</taxon>
        <taxon>Actinomycetota</taxon>
        <taxon>Actinomycetes</taxon>
        <taxon>Propionibacteriales</taxon>
        <taxon>Propionibacteriaceae</taxon>
        <taxon>Naumannella</taxon>
    </lineage>
</organism>
<dbReference type="PANTHER" id="PTHR43884:SF20">
    <property type="entry name" value="ACYL-COA DEHYDROGENASE FADE28"/>
    <property type="match status" value="1"/>
</dbReference>
<dbReference type="Pfam" id="PF02771">
    <property type="entry name" value="Acyl-CoA_dh_N"/>
    <property type="match status" value="1"/>
</dbReference>
<evidence type="ECO:0000256" key="5">
    <source>
        <dbReference type="ARBA" id="ARBA00023002"/>
    </source>
</evidence>
<dbReference type="InterPro" id="IPR009075">
    <property type="entry name" value="AcylCo_DH/oxidase_C"/>
</dbReference>
<comment type="caution">
    <text evidence="8">The sequence shown here is derived from an EMBL/GenBank/DDBJ whole genome shotgun (WGS) entry which is preliminary data.</text>
</comment>
<dbReference type="Gene3D" id="1.10.540.10">
    <property type="entry name" value="Acyl-CoA dehydrogenase/oxidase, N-terminal domain"/>
    <property type="match status" value="1"/>
</dbReference>
<dbReference type="PANTHER" id="PTHR43884">
    <property type="entry name" value="ACYL-COA DEHYDROGENASE"/>
    <property type="match status" value="1"/>
</dbReference>
<comment type="similarity">
    <text evidence="2">Belongs to the acyl-CoA dehydrogenase family.</text>
</comment>
<name>A0A4R7IYQ0_9ACTN</name>
<keyword evidence="4" id="KW-0274">FAD</keyword>
<dbReference type="GO" id="GO:0050660">
    <property type="term" value="F:flavin adenine dinucleotide binding"/>
    <property type="evidence" value="ECO:0007669"/>
    <property type="project" value="InterPro"/>
</dbReference>
<dbReference type="GO" id="GO:0003995">
    <property type="term" value="F:acyl-CoA dehydrogenase activity"/>
    <property type="evidence" value="ECO:0007669"/>
    <property type="project" value="TreeGrafter"/>
</dbReference>
<dbReference type="Gene3D" id="2.40.110.10">
    <property type="entry name" value="Butyryl-CoA Dehydrogenase, subunit A, domain 2"/>
    <property type="match status" value="1"/>
</dbReference>
<proteinExistence type="inferred from homology"/>
<dbReference type="SUPFAM" id="SSF56645">
    <property type="entry name" value="Acyl-CoA dehydrogenase NM domain-like"/>
    <property type="match status" value="1"/>
</dbReference>
<dbReference type="InterPro" id="IPR013786">
    <property type="entry name" value="AcylCoA_DH/ox_N"/>
</dbReference>
<dbReference type="AlphaFoldDB" id="A0A4R7IYQ0"/>
<evidence type="ECO:0000256" key="4">
    <source>
        <dbReference type="ARBA" id="ARBA00022827"/>
    </source>
</evidence>
<reference evidence="8 9" key="1">
    <citation type="submission" date="2019-03" db="EMBL/GenBank/DDBJ databases">
        <title>Genomic Encyclopedia of Archaeal and Bacterial Type Strains, Phase II (KMG-II): from individual species to whole genera.</title>
        <authorList>
            <person name="Goeker M."/>
        </authorList>
    </citation>
    <scope>NUCLEOTIDE SEQUENCE [LARGE SCALE GENOMIC DNA]</scope>
    <source>
        <strain evidence="8 9">DSM 24323</strain>
    </source>
</reference>
<protein>
    <recommendedName>
        <fullName evidence="10">Alkylation response protein AidB-like acyl-CoA dehydrogenase</fullName>
    </recommendedName>
</protein>
<evidence type="ECO:0000259" key="7">
    <source>
        <dbReference type="Pfam" id="PF02771"/>
    </source>
</evidence>
<dbReference type="InterPro" id="IPR036250">
    <property type="entry name" value="AcylCo_DH-like_C"/>
</dbReference>
<dbReference type="Pfam" id="PF00441">
    <property type="entry name" value="Acyl-CoA_dh_1"/>
    <property type="match status" value="1"/>
</dbReference>
<comment type="cofactor">
    <cofactor evidence="1">
        <name>FAD</name>
        <dbReference type="ChEBI" id="CHEBI:57692"/>
    </cofactor>
</comment>
<evidence type="ECO:0000256" key="3">
    <source>
        <dbReference type="ARBA" id="ARBA00022630"/>
    </source>
</evidence>
<evidence type="ECO:0000313" key="9">
    <source>
        <dbReference type="Proteomes" id="UP000295371"/>
    </source>
</evidence>
<dbReference type="InterPro" id="IPR046373">
    <property type="entry name" value="Acyl-CoA_Oxase/DH_mid-dom_sf"/>
</dbReference>
<evidence type="ECO:0000259" key="6">
    <source>
        <dbReference type="Pfam" id="PF00441"/>
    </source>
</evidence>
<evidence type="ECO:0000256" key="2">
    <source>
        <dbReference type="ARBA" id="ARBA00009347"/>
    </source>
</evidence>
<dbReference type="InterPro" id="IPR009100">
    <property type="entry name" value="AcylCoA_DH/oxidase_NM_dom_sf"/>
</dbReference>
<dbReference type="InterPro" id="IPR037069">
    <property type="entry name" value="AcylCoA_DH/ox_N_sf"/>
</dbReference>
<keyword evidence="9" id="KW-1185">Reference proteome</keyword>
<dbReference type="EMBL" id="SOAW01000004">
    <property type="protein sequence ID" value="TDT29073.1"/>
    <property type="molecule type" value="Genomic_DNA"/>
</dbReference>
<dbReference type="CDD" id="cd00567">
    <property type="entry name" value="ACAD"/>
    <property type="match status" value="1"/>
</dbReference>
<dbReference type="SUPFAM" id="SSF47203">
    <property type="entry name" value="Acyl-CoA dehydrogenase C-terminal domain-like"/>
    <property type="match status" value="1"/>
</dbReference>
<keyword evidence="3" id="KW-0285">Flavoprotein</keyword>
<evidence type="ECO:0008006" key="10">
    <source>
        <dbReference type="Google" id="ProtNLM"/>
    </source>
</evidence>